<dbReference type="EMBL" id="SSTG01000014">
    <property type="protein sequence ID" value="THG54582.1"/>
    <property type="molecule type" value="Genomic_DNA"/>
</dbReference>
<accession>A0AC61S7U4</accession>
<evidence type="ECO:0000313" key="2">
    <source>
        <dbReference type="Proteomes" id="UP000305401"/>
    </source>
</evidence>
<organism evidence="1 2">
    <name type="scientific">Muribaculum caecicola</name>
    <dbReference type="NCBI Taxonomy" id="3038144"/>
    <lineage>
        <taxon>Bacteria</taxon>
        <taxon>Pseudomonadati</taxon>
        <taxon>Bacteroidota</taxon>
        <taxon>Bacteroidia</taxon>
        <taxon>Bacteroidales</taxon>
        <taxon>Muribaculaceae</taxon>
        <taxon>Muribaculum</taxon>
    </lineage>
</organism>
<keyword evidence="2" id="KW-1185">Reference proteome</keyword>
<reference evidence="1" key="1">
    <citation type="submission" date="2019-04" db="EMBL/GenBank/DDBJ databases">
        <title>Microbes associate with the intestines of laboratory mice.</title>
        <authorList>
            <person name="Navarre W."/>
            <person name="Wong E."/>
            <person name="Huang K.C."/>
            <person name="Tropini C."/>
            <person name="Ng K."/>
            <person name="Yu B."/>
        </authorList>
    </citation>
    <scope>NUCLEOTIDE SEQUENCE</scope>
    <source>
        <strain evidence="1">NM86_A22</strain>
    </source>
</reference>
<proteinExistence type="predicted"/>
<sequence length="199" mass="22243">MADTYLTLQAASQGWYREKMSKFLAFAIPVTSAEQARQHIAEYQKKYHDARHVCWAYMIGASRTEFQSNDNGEPSGTAGRPILGQINSFQLTNIVIIVVRYFGGIKLGTSGLIAAYKEAAREAIIGANIIELHEQTQIEVTFPYISMNSVMKTIKDSGSDIMEQIFDNSCYMKLSIRSDHADILQKKLSDIDGTTIHNP</sequence>
<comment type="caution">
    <text evidence="1">The sequence shown here is derived from an EMBL/GenBank/DDBJ whole genome shotgun (WGS) entry which is preliminary data.</text>
</comment>
<evidence type="ECO:0000313" key="1">
    <source>
        <dbReference type="EMBL" id="THG54582.1"/>
    </source>
</evidence>
<protein>
    <submittedName>
        <fullName evidence="1">YigZ family protein</fullName>
    </submittedName>
</protein>
<gene>
    <name evidence="1" type="ORF">E5990_02300</name>
</gene>
<name>A0AC61S7U4_9BACT</name>
<dbReference type="Proteomes" id="UP000305401">
    <property type="component" value="Unassembled WGS sequence"/>
</dbReference>